<dbReference type="GeneID" id="7839855"/>
<dbReference type="InParanoid" id="Q23C54"/>
<dbReference type="HOGENOM" id="CLU_1063481_0_0_1"/>
<protein>
    <submittedName>
        <fullName evidence="2">Transmembrane protein, putative</fullName>
    </submittedName>
</protein>
<keyword evidence="3" id="KW-1185">Reference proteome</keyword>
<feature type="chain" id="PRO_5004202079" evidence="1">
    <location>
        <begin position="26"/>
        <end position="262"/>
    </location>
</feature>
<dbReference type="EMBL" id="GG662718">
    <property type="protein sequence ID" value="EAR93914.1"/>
    <property type="molecule type" value="Genomic_DNA"/>
</dbReference>
<organism evidence="2 3">
    <name type="scientific">Tetrahymena thermophila (strain SB210)</name>
    <dbReference type="NCBI Taxonomy" id="312017"/>
    <lineage>
        <taxon>Eukaryota</taxon>
        <taxon>Sar</taxon>
        <taxon>Alveolata</taxon>
        <taxon>Ciliophora</taxon>
        <taxon>Intramacronucleata</taxon>
        <taxon>Oligohymenophorea</taxon>
        <taxon>Hymenostomatida</taxon>
        <taxon>Tetrahymenina</taxon>
        <taxon>Tetrahymenidae</taxon>
        <taxon>Tetrahymena</taxon>
    </lineage>
</organism>
<accession>Q23C54</accession>
<reference evidence="3" key="1">
    <citation type="journal article" date="2006" name="PLoS Biol.">
        <title>Macronuclear genome sequence of the ciliate Tetrahymena thermophila, a model eukaryote.</title>
        <authorList>
            <person name="Eisen J.A."/>
            <person name="Coyne R.S."/>
            <person name="Wu M."/>
            <person name="Wu D."/>
            <person name="Thiagarajan M."/>
            <person name="Wortman J.R."/>
            <person name="Badger J.H."/>
            <person name="Ren Q."/>
            <person name="Amedeo P."/>
            <person name="Jones K.M."/>
            <person name="Tallon L.J."/>
            <person name="Delcher A.L."/>
            <person name="Salzberg S.L."/>
            <person name="Silva J.C."/>
            <person name="Haas B.J."/>
            <person name="Majoros W.H."/>
            <person name="Farzad M."/>
            <person name="Carlton J.M."/>
            <person name="Smith R.K. Jr."/>
            <person name="Garg J."/>
            <person name="Pearlman R.E."/>
            <person name="Karrer K.M."/>
            <person name="Sun L."/>
            <person name="Manning G."/>
            <person name="Elde N.C."/>
            <person name="Turkewitz A.P."/>
            <person name="Asai D.J."/>
            <person name="Wilkes D.E."/>
            <person name="Wang Y."/>
            <person name="Cai H."/>
            <person name="Collins K."/>
            <person name="Stewart B.A."/>
            <person name="Lee S.R."/>
            <person name="Wilamowska K."/>
            <person name="Weinberg Z."/>
            <person name="Ruzzo W.L."/>
            <person name="Wloga D."/>
            <person name="Gaertig J."/>
            <person name="Frankel J."/>
            <person name="Tsao C.-C."/>
            <person name="Gorovsky M.A."/>
            <person name="Keeling P.J."/>
            <person name="Waller R.F."/>
            <person name="Patron N.J."/>
            <person name="Cherry J.M."/>
            <person name="Stover N.A."/>
            <person name="Krieger C.J."/>
            <person name="del Toro C."/>
            <person name="Ryder H.F."/>
            <person name="Williamson S.C."/>
            <person name="Barbeau R.A."/>
            <person name="Hamilton E.P."/>
            <person name="Orias E."/>
        </authorList>
    </citation>
    <scope>NUCLEOTIDE SEQUENCE [LARGE SCALE GENOMIC DNA]</scope>
    <source>
        <strain evidence="3">SB210</strain>
    </source>
</reference>
<keyword evidence="2" id="KW-0812">Transmembrane</keyword>
<dbReference type="Proteomes" id="UP000009168">
    <property type="component" value="Unassembled WGS sequence"/>
</dbReference>
<dbReference type="KEGG" id="tet:TTHERM_00222310"/>
<sequence>MIKVITRFFAVVVFLFFLIVDQGAASEAHSRVFPNRGVAVSSRTSQSQLSCLRGKGYKDYIVISAFENNAPNPFFFENYYNAVAAGYKVIDLSISICPTMQNTTLYLNKIMQNFFYNIPIYTNQTLNDSNRMKFDMNLRKNIIIKFDSPLKSCMQWRGHNYEFNCNFFSDVKNMLQLTYLQDFGVQTNFYEWTHLFGGAQSCNSEDKDYPIYYYPLIWTGDQQGNPNFNTTLYNEFASQIMPQMKLYEQRNECGGNFEFISF</sequence>
<name>Q23C54_TETTS</name>
<keyword evidence="2" id="KW-0472">Membrane</keyword>
<proteinExistence type="predicted"/>
<keyword evidence="1" id="KW-0732">Signal</keyword>
<evidence type="ECO:0000313" key="3">
    <source>
        <dbReference type="Proteomes" id="UP000009168"/>
    </source>
</evidence>
<gene>
    <name evidence="2" type="ORF">TTHERM_00222310</name>
</gene>
<dbReference type="AlphaFoldDB" id="Q23C54"/>
<evidence type="ECO:0000256" key="1">
    <source>
        <dbReference type="SAM" id="SignalP"/>
    </source>
</evidence>
<dbReference type="RefSeq" id="XP_001014159.1">
    <property type="nucleotide sequence ID" value="XM_001014159.3"/>
</dbReference>
<evidence type="ECO:0000313" key="2">
    <source>
        <dbReference type="EMBL" id="EAR93914.1"/>
    </source>
</evidence>
<feature type="signal peptide" evidence="1">
    <location>
        <begin position="1"/>
        <end position="25"/>
    </location>
</feature>